<dbReference type="EMBL" id="ML145132">
    <property type="protein sequence ID" value="TBU57834.1"/>
    <property type="molecule type" value="Genomic_DNA"/>
</dbReference>
<reference evidence="1 2" key="1">
    <citation type="submission" date="2019-01" db="EMBL/GenBank/DDBJ databases">
        <title>Draft genome sequences of three monokaryotic isolates of the white-rot basidiomycete fungus Dichomitus squalens.</title>
        <authorList>
            <consortium name="DOE Joint Genome Institute"/>
            <person name="Lopez S.C."/>
            <person name="Andreopoulos B."/>
            <person name="Pangilinan J."/>
            <person name="Lipzen A."/>
            <person name="Riley R."/>
            <person name="Ahrendt S."/>
            <person name="Ng V."/>
            <person name="Barry K."/>
            <person name="Daum C."/>
            <person name="Grigoriev I.V."/>
            <person name="Hilden K.S."/>
            <person name="Makela M.R."/>
            <person name="de Vries R.P."/>
        </authorList>
    </citation>
    <scope>NUCLEOTIDE SEQUENCE [LARGE SCALE GENOMIC DNA]</scope>
    <source>
        <strain evidence="1 2">CBS 464.89</strain>
    </source>
</reference>
<dbReference type="Proteomes" id="UP000292082">
    <property type="component" value="Unassembled WGS sequence"/>
</dbReference>
<name>A0A4V2K5L9_9APHY</name>
<accession>A0A4V2K5L9</accession>
<keyword evidence="2" id="KW-1185">Reference proteome</keyword>
<protein>
    <submittedName>
        <fullName evidence="1">Uncharacterized protein</fullName>
    </submittedName>
</protein>
<proteinExistence type="predicted"/>
<dbReference type="Gene3D" id="2.40.160.20">
    <property type="match status" value="1"/>
</dbReference>
<gene>
    <name evidence="1" type="ORF">BD310DRAFT_880098</name>
</gene>
<evidence type="ECO:0000313" key="1">
    <source>
        <dbReference type="EMBL" id="TBU57834.1"/>
    </source>
</evidence>
<organism evidence="1 2">
    <name type="scientific">Dichomitus squalens</name>
    <dbReference type="NCBI Taxonomy" id="114155"/>
    <lineage>
        <taxon>Eukaryota</taxon>
        <taxon>Fungi</taxon>
        <taxon>Dikarya</taxon>
        <taxon>Basidiomycota</taxon>
        <taxon>Agaricomycotina</taxon>
        <taxon>Agaricomycetes</taxon>
        <taxon>Polyporales</taxon>
        <taxon>Polyporaceae</taxon>
        <taxon>Dichomitus</taxon>
    </lineage>
</organism>
<sequence length="177" mass="18859">MHCRYFISSLASILVAVVASMASQISAPPLHFEAILTGKTTIGSDPLYTKSPFGTRLHSPLTGGNLTDPKTGEVVATLLPTADDGIISDSGEFFPSAILPYVWKADGHLASITVRGIGTLYGASITYAHVETDSPTYSWMNSKFFLFSLLANKEPPEMVFTLYGAANTTHGTVEGNV</sequence>
<dbReference type="AlphaFoldDB" id="A0A4V2K5L9"/>
<evidence type="ECO:0000313" key="2">
    <source>
        <dbReference type="Proteomes" id="UP000292082"/>
    </source>
</evidence>